<evidence type="ECO:0000313" key="3">
    <source>
        <dbReference type="Proteomes" id="UP000314986"/>
    </source>
</evidence>
<feature type="compositionally biased region" description="Basic residues" evidence="1">
    <location>
        <begin position="279"/>
        <end position="288"/>
    </location>
</feature>
<dbReference type="PANTHER" id="PTHR12392:SF0">
    <property type="entry name" value="LADININ-1"/>
    <property type="match status" value="1"/>
</dbReference>
<feature type="compositionally biased region" description="Low complexity" evidence="1">
    <location>
        <begin position="203"/>
        <end position="216"/>
    </location>
</feature>
<feature type="region of interest" description="Disordered" evidence="1">
    <location>
        <begin position="338"/>
        <end position="360"/>
    </location>
</feature>
<feature type="region of interest" description="Disordered" evidence="1">
    <location>
        <begin position="1"/>
        <end position="69"/>
    </location>
</feature>
<dbReference type="OMA" id="AQASQKW"/>
<dbReference type="InterPro" id="IPR017404">
    <property type="entry name" value="Ladinin_1"/>
</dbReference>
<reference evidence="3" key="3">
    <citation type="journal article" date="2014" name="Nature">
        <title>Elephant shark genome provides unique insights into gnathostome evolution.</title>
        <authorList>
            <consortium name="International Elephant Shark Genome Sequencing Consortium"/>
            <person name="Venkatesh B."/>
            <person name="Lee A.P."/>
            <person name="Ravi V."/>
            <person name="Maurya A.K."/>
            <person name="Lian M.M."/>
            <person name="Swann J.B."/>
            <person name="Ohta Y."/>
            <person name="Flajnik M.F."/>
            <person name="Sutoh Y."/>
            <person name="Kasahara M."/>
            <person name="Hoon S."/>
            <person name="Gangu V."/>
            <person name="Roy S.W."/>
            <person name="Irimia M."/>
            <person name="Korzh V."/>
            <person name="Kondrychyn I."/>
            <person name="Lim Z.W."/>
            <person name="Tay B.H."/>
            <person name="Tohari S."/>
            <person name="Kong K.W."/>
            <person name="Ho S."/>
            <person name="Lorente-Galdos B."/>
            <person name="Quilez J."/>
            <person name="Marques-Bonet T."/>
            <person name="Raney B.J."/>
            <person name="Ingham P.W."/>
            <person name="Tay A."/>
            <person name="Hillier L.W."/>
            <person name="Minx P."/>
            <person name="Boehm T."/>
            <person name="Wilson R.K."/>
            <person name="Brenner S."/>
            <person name="Warren W.C."/>
        </authorList>
    </citation>
    <scope>NUCLEOTIDE SEQUENCE [LARGE SCALE GENOMIC DNA]</scope>
</reference>
<feature type="region of interest" description="Disordered" evidence="1">
    <location>
        <begin position="83"/>
        <end position="299"/>
    </location>
</feature>
<dbReference type="STRING" id="7868.ENSCMIP00000001533"/>
<protein>
    <recommendedName>
        <fullName evidence="4">Ladinin-1</fullName>
    </recommendedName>
</protein>
<keyword evidence="3" id="KW-1185">Reference proteome</keyword>
<reference evidence="2" key="4">
    <citation type="submission" date="2025-08" db="UniProtKB">
        <authorList>
            <consortium name="Ensembl"/>
        </authorList>
    </citation>
    <scope>IDENTIFICATION</scope>
</reference>
<evidence type="ECO:0000313" key="2">
    <source>
        <dbReference type="Ensembl" id="ENSCMIP00000001533.1"/>
    </source>
</evidence>
<feature type="compositionally biased region" description="Basic and acidic residues" evidence="1">
    <location>
        <begin position="179"/>
        <end position="202"/>
    </location>
</feature>
<dbReference type="Proteomes" id="UP000314986">
    <property type="component" value="Unassembled WGS sequence"/>
</dbReference>
<dbReference type="GO" id="GO:0005198">
    <property type="term" value="F:structural molecule activity"/>
    <property type="evidence" value="ECO:0007669"/>
    <property type="project" value="InterPro"/>
</dbReference>
<sequence>RYNNNKNNSLARQRSMEDDEEFEKARRRRDRMSSSVTHCDSISEENENTSVIRTEADEQDKSSVFAHSEGDTIEFTEMLRKRQEDKRRYQQETLESLKSAKSPVEMCEEDRTGKKECTEESREPERKEVLPETRRTSSEDSEETDRRTLKVSHVPSGETSSIADGKTSSKAARETSSNADRKTSSNSDRKTSSNADGRRNDSTSESSSPLSPSHTTRVFISLGKPKEPMSPKVTSPVEKERKFTKQPSVEPFNCQAGGAEMSKSQSEEHPKEGEETRQGHVKRTRINRVRTQDEKQVSSTVTHVQFLQKESEDVDGCSNNVPFLRGSSRAISFRMVKPEPPNQSLQRSASMRISSKGVSTNKDRVDQYVKAIQKSGSLKSKTESAKYLPCPLEGIASKRNMFEKENSQDRGNWSPSMKKDIRPGDVASKRNLWENRADSVDKVIKYVFLAVYLCFPEFTGLHF</sequence>
<dbReference type="PANTHER" id="PTHR12392">
    <property type="entry name" value="LADININ 1"/>
    <property type="match status" value="1"/>
</dbReference>
<name>A0A4W3GDY8_CALMI</name>
<reference evidence="3" key="1">
    <citation type="journal article" date="2006" name="Science">
        <title>Ancient noncoding elements conserved in the human genome.</title>
        <authorList>
            <person name="Venkatesh B."/>
            <person name="Kirkness E.F."/>
            <person name="Loh Y.H."/>
            <person name="Halpern A.L."/>
            <person name="Lee A.P."/>
            <person name="Johnson J."/>
            <person name="Dandona N."/>
            <person name="Viswanathan L.D."/>
            <person name="Tay A."/>
            <person name="Venter J.C."/>
            <person name="Strausberg R.L."/>
            <person name="Brenner S."/>
        </authorList>
    </citation>
    <scope>NUCLEOTIDE SEQUENCE [LARGE SCALE GENOMIC DNA]</scope>
</reference>
<dbReference type="InParanoid" id="A0A4W3GDY8"/>
<organism evidence="2 3">
    <name type="scientific">Callorhinchus milii</name>
    <name type="common">Ghost shark</name>
    <dbReference type="NCBI Taxonomy" id="7868"/>
    <lineage>
        <taxon>Eukaryota</taxon>
        <taxon>Metazoa</taxon>
        <taxon>Chordata</taxon>
        <taxon>Craniata</taxon>
        <taxon>Vertebrata</taxon>
        <taxon>Chondrichthyes</taxon>
        <taxon>Holocephali</taxon>
        <taxon>Chimaeriformes</taxon>
        <taxon>Callorhinchidae</taxon>
        <taxon>Callorhinchus</taxon>
    </lineage>
</organism>
<feature type="compositionally biased region" description="Polar residues" evidence="1">
    <location>
        <begin position="342"/>
        <end position="360"/>
    </location>
</feature>
<proteinExistence type="predicted"/>
<accession>A0A4W3GDY8</accession>
<feature type="compositionally biased region" description="Basic and acidic residues" evidence="1">
    <location>
        <begin position="265"/>
        <end position="278"/>
    </location>
</feature>
<feature type="compositionally biased region" description="Basic and acidic residues" evidence="1">
    <location>
        <begin position="109"/>
        <end position="148"/>
    </location>
</feature>
<evidence type="ECO:0000256" key="1">
    <source>
        <dbReference type="SAM" id="MobiDB-lite"/>
    </source>
</evidence>
<feature type="compositionally biased region" description="Polar residues" evidence="1">
    <location>
        <begin position="157"/>
        <end position="178"/>
    </location>
</feature>
<dbReference type="Ensembl" id="ENSCMIT00000001597.1">
    <property type="protein sequence ID" value="ENSCMIP00000001533.1"/>
    <property type="gene ID" value="ENSCMIG00000000975.1"/>
</dbReference>
<gene>
    <name evidence="2" type="primary">LOC103179103</name>
</gene>
<reference evidence="3" key="2">
    <citation type="journal article" date="2007" name="PLoS Biol.">
        <title>Survey sequencing and comparative analysis of the elephant shark (Callorhinchus milii) genome.</title>
        <authorList>
            <person name="Venkatesh B."/>
            <person name="Kirkness E.F."/>
            <person name="Loh Y.H."/>
            <person name="Halpern A.L."/>
            <person name="Lee A.P."/>
            <person name="Johnson J."/>
            <person name="Dandona N."/>
            <person name="Viswanathan L.D."/>
            <person name="Tay A."/>
            <person name="Venter J.C."/>
            <person name="Strausberg R.L."/>
            <person name="Brenner S."/>
        </authorList>
    </citation>
    <scope>NUCLEOTIDE SEQUENCE [LARGE SCALE GENOMIC DNA]</scope>
</reference>
<dbReference type="AlphaFoldDB" id="A0A4W3GDY8"/>
<feature type="compositionally biased region" description="Polar residues" evidence="1">
    <location>
        <begin position="1"/>
        <end position="12"/>
    </location>
</feature>
<evidence type="ECO:0008006" key="4">
    <source>
        <dbReference type="Google" id="ProtNLM"/>
    </source>
</evidence>
<reference evidence="2" key="5">
    <citation type="submission" date="2025-09" db="UniProtKB">
        <authorList>
            <consortium name="Ensembl"/>
        </authorList>
    </citation>
    <scope>IDENTIFICATION</scope>
</reference>